<comment type="subunit">
    <text evidence="2">Monomer.</text>
</comment>
<dbReference type="GO" id="GO:0005737">
    <property type="term" value="C:cytoplasm"/>
    <property type="evidence" value="ECO:0007669"/>
    <property type="project" value="TreeGrafter"/>
</dbReference>
<dbReference type="Gene3D" id="3.40.30.10">
    <property type="entry name" value="Glutaredoxin"/>
    <property type="match status" value="1"/>
</dbReference>
<accession>A0A5A9XHE5</accession>
<dbReference type="PIRSF" id="PIRSF000239">
    <property type="entry name" value="AHPC"/>
    <property type="match status" value="1"/>
</dbReference>
<keyword evidence="4" id="KW-0575">Peroxidase</keyword>
<evidence type="ECO:0000256" key="12">
    <source>
        <dbReference type="ARBA" id="ARBA00049091"/>
    </source>
</evidence>
<dbReference type="Proteomes" id="UP000324298">
    <property type="component" value="Unassembled WGS sequence"/>
</dbReference>
<dbReference type="SUPFAM" id="SSF52833">
    <property type="entry name" value="Thioredoxin-like"/>
    <property type="match status" value="1"/>
</dbReference>
<comment type="caution">
    <text evidence="15">The sequence shown here is derived from an EMBL/GenBank/DDBJ whole genome shotgun (WGS) entry which is preliminary data.</text>
</comment>
<dbReference type="AlphaFoldDB" id="A0A5A9XHE5"/>
<keyword evidence="8" id="KW-0676">Redox-active center</keyword>
<dbReference type="PANTHER" id="PTHR42801">
    <property type="entry name" value="THIOREDOXIN-DEPENDENT PEROXIDE REDUCTASE"/>
    <property type="match status" value="1"/>
</dbReference>
<sequence>MSLEGKKAPDFNLEGSDGVRHSLKEYAGKTVVLYFYPKDSTPGCTKEACGFRDDYTKLADRGIVLLGVSKDSIASHGKFIAAQGLPFVLLSDPDTAMMQAYQAFGEKVMYGKKTTGTIRSTVVIGPDGVVRKHWAKVAKAEQHPAEVLAFIEQDRTLSLS</sequence>
<protein>
    <recommendedName>
        <fullName evidence="3">thioredoxin-dependent peroxiredoxin</fullName>
        <ecNumber evidence="3">1.11.1.24</ecNumber>
    </recommendedName>
    <alternativeName>
        <fullName evidence="9">Thioredoxin peroxidase</fullName>
    </alternativeName>
    <alternativeName>
        <fullName evidence="11">Thioredoxin-dependent peroxiredoxin Bcp</fullName>
    </alternativeName>
</protein>
<comment type="function">
    <text evidence="1">Thiol-specific peroxidase that catalyzes the reduction of hydrogen peroxide and organic hydroperoxides to water and alcohols, respectively. Plays a role in cell protection against oxidative stress by detoxifying peroxides and as sensor of hydrogen peroxide-mediated signaling events.</text>
</comment>
<evidence type="ECO:0000256" key="11">
    <source>
        <dbReference type="ARBA" id="ARBA00042639"/>
    </source>
</evidence>
<evidence type="ECO:0000256" key="8">
    <source>
        <dbReference type="ARBA" id="ARBA00023284"/>
    </source>
</evidence>
<dbReference type="InterPro" id="IPR000866">
    <property type="entry name" value="AhpC/TSA"/>
</dbReference>
<name>A0A5A9XHE5_9BACT</name>
<dbReference type="InterPro" id="IPR013766">
    <property type="entry name" value="Thioredoxin_domain"/>
</dbReference>
<dbReference type="Pfam" id="PF00578">
    <property type="entry name" value="AhpC-TSA"/>
    <property type="match status" value="1"/>
</dbReference>
<gene>
    <name evidence="15" type="ORF">ET418_07540</name>
</gene>
<dbReference type="InterPro" id="IPR036249">
    <property type="entry name" value="Thioredoxin-like_sf"/>
</dbReference>
<keyword evidence="7" id="KW-1015">Disulfide bond</keyword>
<comment type="similarity">
    <text evidence="10">Belongs to the peroxiredoxin family. BCP/PrxQ subfamily.</text>
</comment>
<feature type="domain" description="Thioredoxin" evidence="14">
    <location>
        <begin position="2"/>
        <end position="156"/>
    </location>
</feature>
<evidence type="ECO:0000256" key="6">
    <source>
        <dbReference type="ARBA" id="ARBA00023002"/>
    </source>
</evidence>
<evidence type="ECO:0000256" key="10">
    <source>
        <dbReference type="ARBA" id="ARBA00038489"/>
    </source>
</evidence>
<dbReference type="GO" id="GO:0008379">
    <property type="term" value="F:thioredoxin peroxidase activity"/>
    <property type="evidence" value="ECO:0007669"/>
    <property type="project" value="TreeGrafter"/>
</dbReference>
<dbReference type="OrthoDB" id="9812811at2"/>
<proteinExistence type="inferred from homology"/>
<evidence type="ECO:0000259" key="14">
    <source>
        <dbReference type="PROSITE" id="PS51352"/>
    </source>
</evidence>
<evidence type="ECO:0000256" key="2">
    <source>
        <dbReference type="ARBA" id="ARBA00011245"/>
    </source>
</evidence>
<evidence type="ECO:0000256" key="1">
    <source>
        <dbReference type="ARBA" id="ARBA00003330"/>
    </source>
</evidence>
<reference evidence="15 16" key="1">
    <citation type="submission" date="2019-04" db="EMBL/GenBank/DDBJ databases">
        <title>Geobacter ruber sp. nov., ferric-reducing bacteria isolated from paddy soil.</title>
        <authorList>
            <person name="Xu Z."/>
            <person name="Masuda Y."/>
            <person name="Itoh H."/>
            <person name="Senoo K."/>
        </authorList>
    </citation>
    <scope>NUCLEOTIDE SEQUENCE [LARGE SCALE GENOMIC DNA]</scope>
    <source>
        <strain evidence="15 16">Red88</strain>
    </source>
</reference>
<dbReference type="InterPro" id="IPR024706">
    <property type="entry name" value="Peroxiredoxin_AhpC-typ"/>
</dbReference>
<feature type="active site" description="Cysteine sulfenic acid (-SOH) intermediate; for peroxidase activity" evidence="13">
    <location>
        <position position="44"/>
    </location>
</feature>
<evidence type="ECO:0000313" key="16">
    <source>
        <dbReference type="Proteomes" id="UP000324298"/>
    </source>
</evidence>
<organism evidence="15 16">
    <name type="scientific">Oryzomonas rubra</name>
    <dbReference type="NCBI Taxonomy" id="2509454"/>
    <lineage>
        <taxon>Bacteria</taxon>
        <taxon>Pseudomonadati</taxon>
        <taxon>Thermodesulfobacteriota</taxon>
        <taxon>Desulfuromonadia</taxon>
        <taxon>Geobacterales</taxon>
        <taxon>Geobacteraceae</taxon>
        <taxon>Oryzomonas</taxon>
    </lineage>
</organism>
<dbReference type="PROSITE" id="PS51352">
    <property type="entry name" value="THIOREDOXIN_2"/>
    <property type="match status" value="1"/>
</dbReference>
<dbReference type="InterPro" id="IPR050924">
    <property type="entry name" value="Peroxiredoxin_BCP/PrxQ"/>
</dbReference>
<keyword evidence="16" id="KW-1185">Reference proteome</keyword>
<keyword evidence="6" id="KW-0560">Oxidoreductase</keyword>
<keyword evidence="5" id="KW-0049">Antioxidant</keyword>
<dbReference type="GO" id="GO:0034599">
    <property type="term" value="P:cellular response to oxidative stress"/>
    <property type="evidence" value="ECO:0007669"/>
    <property type="project" value="TreeGrafter"/>
</dbReference>
<evidence type="ECO:0000256" key="7">
    <source>
        <dbReference type="ARBA" id="ARBA00023157"/>
    </source>
</evidence>
<dbReference type="CDD" id="cd03017">
    <property type="entry name" value="PRX_BCP"/>
    <property type="match status" value="1"/>
</dbReference>
<evidence type="ECO:0000313" key="15">
    <source>
        <dbReference type="EMBL" id="KAA0892053.1"/>
    </source>
</evidence>
<dbReference type="RefSeq" id="WP_149306991.1">
    <property type="nucleotide sequence ID" value="NZ_SRSD01000004.1"/>
</dbReference>
<dbReference type="GO" id="GO:0045454">
    <property type="term" value="P:cell redox homeostasis"/>
    <property type="evidence" value="ECO:0007669"/>
    <property type="project" value="TreeGrafter"/>
</dbReference>
<evidence type="ECO:0000256" key="5">
    <source>
        <dbReference type="ARBA" id="ARBA00022862"/>
    </source>
</evidence>
<dbReference type="FunFam" id="3.40.30.10:FF:000007">
    <property type="entry name" value="Thioredoxin-dependent thiol peroxidase"/>
    <property type="match status" value="1"/>
</dbReference>
<evidence type="ECO:0000256" key="13">
    <source>
        <dbReference type="PIRSR" id="PIRSR000239-1"/>
    </source>
</evidence>
<dbReference type="EMBL" id="SRSD01000004">
    <property type="protein sequence ID" value="KAA0892053.1"/>
    <property type="molecule type" value="Genomic_DNA"/>
</dbReference>
<evidence type="ECO:0000256" key="4">
    <source>
        <dbReference type="ARBA" id="ARBA00022559"/>
    </source>
</evidence>
<comment type="catalytic activity">
    <reaction evidence="12">
        <text>a hydroperoxide + [thioredoxin]-dithiol = an alcohol + [thioredoxin]-disulfide + H2O</text>
        <dbReference type="Rhea" id="RHEA:62620"/>
        <dbReference type="Rhea" id="RHEA-COMP:10698"/>
        <dbReference type="Rhea" id="RHEA-COMP:10700"/>
        <dbReference type="ChEBI" id="CHEBI:15377"/>
        <dbReference type="ChEBI" id="CHEBI:29950"/>
        <dbReference type="ChEBI" id="CHEBI:30879"/>
        <dbReference type="ChEBI" id="CHEBI:35924"/>
        <dbReference type="ChEBI" id="CHEBI:50058"/>
        <dbReference type="EC" id="1.11.1.24"/>
    </reaction>
</comment>
<evidence type="ECO:0000256" key="3">
    <source>
        <dbReference type="ARBA" id="ARBA00013017"/>
    </source>
</evidence>
<dbReference type="EC" id="1.11.1.24" evidence="3"/>
<evidence type="ECO:0000256" key="9">
    <source>
        <dbReference type="ARBA" id="ARBA00032824"/>
    </source>
</evidence>
<dbReference type="PANTHER" id="PTHR42801:SF4">
    <property type="entry name" value="AHPC_TSA FAMILY PROTEIN"/>
    <property type="match status" value="1"/>
</dbReference>